<dbReference type="HOGENOM" id="CLU_399311_0_0_1"/>
<evidence type="ECO:0000313" key="1">
    <source>
        <dbReference type="EMBL" id="EAR83354.2"/>
    </source>
</evidence>
<dbReference type="GO" id="GO:0070737">
    <property type="term" value="F:protein-glycine ligase activity, elongating"/>
    <property type="evidence" value="ECO:0007669"/>
    <property type="project" value="TreeGrafter"/>
</dbReference>
<dbReference type="PANTHER" id="PTHR46810">
    <property type="entry name" value="INACTIVE POLYGLYCYLASE TTLL10"/>
    <property type="match status" value="1"/>
</dbReference>
<accession>Q22DK4</accession>
<keyword evidence="2" id="KW-1185">Reference proteome</keyword>
<dbReference type="GeneID" id="7837132"/>
<dbReference type="Proteomes" id="UP000009168">
    <property type="component" value="Unassembled WGS sequence"/>
</dbReference>
<name>Q22DK4_TETTS</name>
<reference evidence="2" key="1">
    <citation type="journal article" date="2006" name="PLoS Biol.">
        <title>Macronuclear genome sequence of the ciliate Tetrahymena thermophila, a model eukaryote.</title>
        <authorList>
            <person name="Eisen J.A."/>
            <person name="Coyne R.S."/>
            <person name="Wu M."/>
            <person name="Wu D."/>
            <person name="Thiagarajan M."/>
            <person name="Wortman J.R."/>
            <person name="Badger J.H."/>
            <person name="Ren Q."/>
            <person name="Amedeo P."/>
            <person name="Jones K.M."/>
            <person name="Tallon L.J."/>
            <person name="Delcher A.L."/>
            <person name="Salzberg S.L."/>
            <person name="Silva J.C."/>
            <person name="Haas B.J."/>
            <person name="Majoros W.H."/>
            <person name="Farzad M."/>
            <person name="Carlton J.M."/>
            <person name="Smith R.K. Jr."/>
            <person name="Garg J."/>
            <person name="Pearlman R.E."/>
            <person name="Karrer K.M."/>
            <person name="Sun L."/>
            <person name="Manning G."/>
            <person name="Elde N.C."/>
            <person name="Turkewitz A.P."/>
            <person name="Asai D.J."/>
            <person name="Wilkes D.E."/>
            <person name="Wang Y."/>
            <person name="Cai H."/>
            <person name="Collins K."/>
            <person name="Stewart B.A."/>
            <person name="Lee S.R."/>
            <person name="Wilamowska K."/>
            <person name="Weinberg Z."/>
            <person name="Ruzzo W.L."/>
            <person name="Wloga D."/>
            <person name="Gaertig J."/>
            <person name="Frankel J."/>
            <person name="Tsao C.-C."/>
            <person name="Gorovsky M.A."/>
            <person name="Keeling P.J."/>
            <person name="Waller R.F."/>
            <person name="Patron N.J."/>
            <person name="Cherry J.M."/>
            <person name="Stover N.A."/>
            <person name="Krieger C.J."/>
            <person name="del Toro C."/>
            <person name="Ryder H.F."/>
            <person name="Williamson S.C."/>
            <person name="Barbeau R.A."/>
            <person name="Hamilton E.P."/>
            <person name="Orias E."/>
        </authorList>
    </citation>
    <scope>NUCLEOTIDE SEQUENCE [LARGE SCALE GENOMIC DNA]</scope>
    <source>
        <strain evidence="2">SB210</strain>
    </source>
</reference>
<dbReference type="STRING" id="312017.Q22DK4"/>
<gene>
    <name evidence="1" type="ORF">TTHERM_00942750</name>
</gene>
<dbReference type="PROSITE" id="PS51221">
    <property type="entry name" value="TTL"/>
    <property type="match status" value="1"/>
</dbReference>
<dbReference type="Gene3D" id="3.30.470.20">
    <property type="entry name" value="ATP-grasp fold, B domain"/>
    <property type="match status" value="1"/>
</dbReference>
<dbReference type="eggNOG" id="KOG2157">
    <property type="taxonomic scope" value="Eukaryota"/>
</dbReference>
<dbReference type="InterPro" id="IPR027752">
    <property type="entry name" value="TTLL10"/>
</dbReference>
<sequence>MKSEIVQWLVFLPVTQETRVQFPVSELFFQLEIKIINKQKISFQFIKNEYLKKITNQNEKQQSINQLLANFLIFNQIQKYVFSMKQKLFSFIVLSLAVLQFKISLSQEQQQSGSFEIKDWLSLYNKLQDDYFQSKDRIQHRHFLPRTYFYIPTSMRNINISGYHEPVFNQDFFNNSRLDYNGIYIQKSIQFGNIQYIKINKNEESINRLIKHSEEKNQVIMIQKYVDEEINLGESDQKYFVSCKYANGQLFTDINVKEIQEFKLVKEYDQGFKLIERIIAIQKYISKIMILEEQKSTGKNKNVILTLQIGFVEYKKQIKPFLKNILPIMEYTKTQYDKDFDQEKLHLINMNTIYCAKDRDFKLFKYDYDYRVKRIHIWCNREFVFHHTYYALHTDKYEVLPPHCRNLTQSKQQKDLSLKQSDIVFRRYINREVYFKKNVTQISYLPNSWVIDLKNTFAFLIKNFDDSNIIKNYKGLKQIPETFEINLSASYVNEEESQFFYNRTDYMWISKPIDMIGGKGIQIYNDSEKIINQILHLKSISHFRNRFERNGLLMFWKTHWIKLLENKVVKQNHLLYDQFKAILDIIKQKNYNEEVDQYIDSLKTNRTLITSNKNKKNRKIKEEKMIIQQYIQNPLLLHKRKFDLRSYVIIASADPYIVFFRHGYVRLTYNQYDKNDQDLMTHLVNTHIQKKHPLYQIDKDDSHWSMEKFEKVMREEHKVRLTSIQEKIYKKMKEMLTYIFLGSKELIGRKEGLFQIFGTDYMFDDEMNPYLIEINDFPWLQGGTSTHEVVCSETVFDFIELSHYANSQIVKGEDIDVKTLVSKCPKCEMLINELEDFHILQDYI</sequence>
<dbReference type="Pfam" id="PF03133">
    <property type="entry name" value="TTL"/>
    <property type="match status" value="1"/>
</dbReference>
<dbReference type="RefSeq" id="XP_001031017.2">
    <property type="nucleotide sequence ID" value="XM_001031017.2"/>
</dbReference>
<evidence type="ECO:0000313" key="2">
    <source>
        <dbReference type="Proteomes" id="UP000009168"/>
    </source>
</evidence>
<proteinExistence type="predicted"/>
<organism evidence="1 2">
    <name type="scientific">Tetrahymena thermophila (strain SB210)</name>
    <dbReference type="NCBI Taxonomy" id="312017"/>
    <lineage>
        <taxon>Eukaryota</taxon>
        <taxon>Sar</taxon>
        <taxon>Alveolata</taxon>
        <taxon>Ciliophora</taxon>
        <taxon>Intramacronucleata</taxon>
        <taxon>Oligohymenophorea</taxon>
        <taxon>Hymenostomatida</taxon>
        <taxon>Tetrahymenina</taxon>
        <taxon>Tetrahymenidae</taxon>
        <taxon>Tetrahymena</taxon>
    </lineage>
</organism>
<dbReference type="AlphaFoldDB" id="Q22DK4"/>
<protein>
    <submittedName>
        <fullName evidence="1">Tubulin-tyrosine ligase family protein</fullName>
    </submittedName>
</protein>
<dbReference type="PANTHER" id="PTHR46810:SF1">
    <property type="entry name" value="INACTIVE POLYGLYCYLASE TTLL10"/>
    <property type="match status" value="1"/>
</dbReference>
<dbReference type="InterPro" id="IPR004344">
    <property type="entry name" value="TTL/TTLL_fam"/>
</dbReference>
<keyword evidence="1" id="KW-0436">Ligase</keyword>
<dbReference type="InParanoid" id="Q22DK4"/>
<dbReference type="KEGG" id="tet:TTHERM_00942750"/>
<dbReference type="OrthoDB" id="202825at2759"/>
<dbReference type="EMBL" id="GG662797">
    <property type="protein sequence ID" value="EAR83354.2"/>
    <property type="molecule type" value="Genomic_DNA"/>
</dbReference>
<dbReference type="SUPFAM" id="SSF56059">
    <property type="entry name" value="Glutathione synthetase ATP-binding domain-like"/>
    <property type="match status" value="1"/>
</dbReference>